<keyword evidence="1" id="KW-0472">Membrane</keyword>
<dbReference type="RefSeq" id="WP_254759999.1">
    <property type="nucleotide sequence ID" value="NZ_JANCLT010000009.1"/>
</dbReference>
<keyword evidence="3" id="KW-1185">Reference proteome</keyword>
<sequence>MKKIPIFIICLYCFPFVYVAMYQDFQHRSMLGYLLMVTATPLFAFCGTFFGNTKIPIAGNLLSAASSLYWISRMMGVVGWDGFFKPLTPQLLLAAVSVLNLLPQLLAIKLARGLNSNQK</sequence>
<organism evidence="2 3">
    <name type="scientific">Ectobacillus ponti</name>
    <dbReference type="NCBI Taxonomy" id="2961894"/>
    <lineage>
        <taxon>Bacteria</taxon>
        <taxon>Bacillati</taxon>
        <taxon>Bacillota</taxon>
        <taxon>Bacilli</taxon>
        <taxon>Bacillales</taxon>
        <taxon>Bacillaceae</taxon>
        <taxon>Ectobacillus</taxon>
    </lineage>
</organism>
<dbReference type="AlphaFoldDB" id="A0AA41XBV6"/>
<reference evidence="2" key="1">
    <citation type="submission" date="2022-07" db="EMBL/GenBank/DDBJ databases">
        <authorList>
            <person name="Li W.-J."/>
            <person name="Deng Q.-Q."/>
        </authorList>
    </citation>
    <scope>NUCLEOTIDE SEQUENCE</scope>
    <source>
        <strain evidence="2">SYSU M60031</strain>
    </source>
</reference>
<accession>A0AA41XBV6</accession>
<name>A0AA41XBV6_9BACI</name>
<feature type="transmembrane region" description="Helical" evidence="1">
    <location>
        <begin position="91"/>
        <end position="111"/>
    </location>
</feature>
<dbReference type="Proteomes" id="UP001156102">
    <property type="component" value="Unassembled WGS sequence"/>
</dbReference>
<evidence type="ECO:0000256" key="1">
    <source>
        <dbReference type="SAM" id="Phobius"/>
    </source>
</evidence>
<feature type="transmembrane region" description="Helical" evidence="1">
    <location>
        <begin position="31"/>
        <end position="50"/>
    </location>
</feature>
<feature type="transmembrane region" description="Helical" evidence="1">
    <location>
        <begin position="7"/>
        <end position="25"/>
    </location>
</feature>
<keyword evidence="1" id="KW-0812">Transmembrane</keyword>
<proteinExistence type="predicted"/>
<keyword evidence="1" id="KW-1133">Transmembrane helix</keyword>
<evidence type="ECO:0000313" key="2">
    <source>
        <dbReference type="EMBL" id="MCP8970080.1"/>
    </source>
</evidence>
<evidence type="ECO:0000313" key="3">
    <source>
        <dbReference type="Proteomes" id="UP001156102"/>
    </source>
</evidence>
<protein>
    <submittedName>
        <fullName evidence="2">Uncharacterized protein</fullName>
    </submittedName>
</protein>
<gene>
    <name evidence="2" type="ORF">NK662_16270</name>
</gene>
<dbReference type="EMBL" id="JANCLT010000009">
    <property type="protein sequence ID" value="MCP8970080.1"/>
    <property type="molecule type" value="Genomic_DNA"/>
</dbReference>
<comment type="caution">
    <text evidence="2">The sequence shown here is derived from an EMBL/GenBank/DDBJ whole genome shotgun (WGS) entry which is preliminary data.</text>
</comment>